<protein>
    <recommendedName>
        <fullName evidence="4">Transmembrane protein</fullName>
    </recommendedName>
</protein>
<accession>A0A948X6A8</accession>
<comment type="caution">
    <text evidence="2">The sequence shown here is derived from an EMBL/GenBank/DDBJ whole genome shotgun (WGS) entry which is preliminary data.</text>
</comment>
<gene>
    <name evidence="2" type="ORF">H9928_06540</name>
</gene>
<feature type="transmembrane region" description="Helical" evidence="1">
    <location>
        <begin position="121"/>
        <end position="143"/>
    </location>
</feature>
<keyword evidence="1" id="KW-0472">Membrane</keyword>
<evidence type="ECO:0000313" key="2">
    <source>
        <dbReference type="EMBL" id="MBU3856198.1"/>
    </source>
</evidence>
<evidence type="ECO:0000256" key="1">
    <source>
        <dbReference type="SAM" id="Phobius"/>
    </source>
</evidence>
<organism evidence="2 3">
    <name type="scientific">Candidatus Phocaeicola excrementipullorum</name>
    <dbReference type="NCBI Taxonomy" id="2838731"/>
    <lineage>
        <taxon>Bacteria</taxon>
        <taxon>Pseudomonadati</taxon>
        <taxon>Bacteroidota</taxon>
        <taxon>Bacteroidia</taxon>
        <taxon>Bacteroidales</taxon>
        <taxon>Bacteroidaceae</taxon>
        <taxon>Phocaeicola</taxon>
    </lineage>
</organism>
<reference evidence="2" key="2">
    <citation type="submission" date="2021-04" db="EMBL/GenBank/DDBJ databases">
        <authorList>
            <person name="Gilroy R."/>
        </authorList>
    </citation>
    <scope>NUCLEOTIDE SEQUENCE</scope>
    <source>
        <strain evidence="2">8470</strain>
    </source>
</reference>
<reference evidence="2" key="1">
    <citation type="journal article" date="2021" name="PeerJ">
        <title>Extensive microbial diversity within the chicken gut microbiome revealed by metagenomics and culture.</title>
        <authorList>
            <person name="Gilroy R."/>
            <person name="Ravi A."/>
            <person name="Getino M."/>
            <person name="Pursley I."/>
            <person name="Horton D.L."/>
            <person name="Alikhan N.F."/>
            <person name="Baker D."/>
            <person name="Gharbi K."/>
            <person name="Hall N."/>
            <person name="Watson M."/>
            <person name="Adriaenssens E.M."/>
            <person name="Foster-Nyarko E."/>
            <person name="Jarju S."/>
            <person name="Secka A."/>
            <person name="Antonio M."/>
            <person name="Oren A."/>
            <person name="Chaudhuri R.R."/>
            <person name="La Ragione R."/>
            <person name="Hildebrand F."/>
            <person name="Pallen M.J."/>
        </authorList>
    </citation>
    <scope>NUCLEOTIDE SEQUENCE</scope>
    <source>
        <strain evidence="2">8470</strain>
    </source>
</reference>
<feature type="transmembrane region" description="Helical" evidence="1">
    <location>
        <begin position="42"/>
        <end position="60"/>
    </location>
</feature>
<name>A0A948X6A8_9BACT</name>
<keyword evidence="1" id="KW-1133">Transmembrane helix</keyword>
<feature type="transmembrane region" description="Helical" evidence="1">
    <location>
        <begin position="16"/>
        <end position="36"/>
    </location>
</feature>
<feature type="transmembrane region" description="Helical" evidence="1">
    <location>
        <begin position="85"/>
        <end position="109"/>
    </location>
</feature>
<evidence type="ECO:0008006" key="4">
    <source>
        <dbReference type="Google" id="ProtNLM"/>
    </source>
</evidence>
<proteinExistence type="predicted"/>
<evidence type="ECO:0000313" key="3">
    <source>
        <dbReference type="Proteomes" id="UP000784286"/>
    </source>
</evidence>
<dbReference type="EMBL" id="JAHLFJ010000064">
    <property type="protein sequence ID" value="MBU3856198.1"/>
    <property type="molecule type" value="Genomic_DNA"/>
</dbReference>
<keyword evidence="1" id="KW-0812">Transmembrane</keyword>
<dbReference type="Proteomes" id="UP000784286">
    <property type="component" value="Unassembled WGS sequence"/>
</dbReference>
<dbReference type="AlphaFoldDB" id="A0A948X6A8"/>
<sequence>METEEFEASPRLRGKACWMSALLFVLVWLPVSYLLGAGWGKVIVNLSFGAVLAVVGLWHYRCSNPLTYKISLGSWAHRTYLKSPVLFVVESFAEGFLIYLGVMLVMAFFPDGFSLSAWRKGIVNCDIVLLLVFYTRVNFFLVISEYIRRNGR</sequence>